<reference evidence="2 3" key="1">
    <citation type="submission" date="2017-08" db="EMBL/GenBank/DDBJ databases">
        <title>Virgibacillus indicus sp. nov. and Virgibacillus profoundi sp. nov, two moderately halophilic bacteria isolated from marine sediment by using the Microfluidic Streak Plate.</title>
        <authorList>
            <person name="Xu B."/>
            <person name="Hu B."/>
            <person name="Wang J."/>
            <person name="Zhu Y."/>
            <person name="Huang L."/>
            <person name="Du W."/>
            <person name="Huang Y."/>
        </authorList>
    </citation>
    <scope>NUCLEOTIDE SEQUENCE [LARGE SCALE GENOMIC DNA]</scope>
    <source>
        <strain evidence="2 3">IO3-P3-H5</strain>
    </source>
</reference>
<dbReference type="AlphaFoldDB" id="A0A2A2IIA8"/>
<comment type="caution">
    <text evidence="2">The sequence shown here is derived from an EMBL/GenBank/DDBJ whole genome shotgun (WGS) entry which is preliminary data.</text>
</comment>
<keyword evidence="3" id="KW-1185">Reference proteome</keyword>
<comment type="cofactor">
    <cofactor evidence="1">
        <name>Zn(2+)</name>
        <dbReference type="ChEBI" id="CHEBI:29105"/>
    </cofactor>
</comment>
<dbReference type="InterPro" id="IPR003737">
    <property type="entry name" value="GlcNAc_PI_deacetylase-related"/>
</dbReference>
<proteinExistence type="predicted"/>
<dbReference type="PANTHER" id="PTHR12993:SF11">
    <property type="entry name" value="N-ACETYLGLUCOSAMINYL-PHOSPHATIDYLINOSITOL DE-N-ACETYLASE"/>
    <property type="match status" value="1"/>
</dbReference>
<dbReference type="SUPFAM" id="SSF102588">
    <property type="entry name" value="LmbE-like"/>
    <property type="match status" value="1"/>
</dbReference>
<dbReference type="EMBL" id="NPOA01000001">
    <property type="protein sequence ID" value="PAV31108.1"/>
    <property type="molecule type" value="Genomic_DNA"/>
</dbReference>
<dbReference type="OrthoDB" id="9815144at2"/>
<organism evidence="2 3">
    <name type="scientific">Virgibacillus profundi</name>
    <dbReference type="NCBI Taxonomy" id="2024555"/>
    <lineage>
        <taxon>Bacteria</taxon>
        <taxon>Bacillati</taxon>
        <taxon>Bacillota</taxon>
        <taxon>Bacilli</taxon>
        <taxon>Bacillales</taxon>
        <taxon>Bacillaceae</taxon>
        <taxon>Virgibacillus</taxon>
    </lineage>
</organism>
<sequence>MSENKGNPNVLVISAHALDFVWRCGGTIAKYSNAGSNVRIINLTLGERGESGDLWNGIENATEEQVKEIRTDEANKASEILGAELKIMDMGDHPLITDKENIIDLVKELREFQPEIILTHFTGDPLNPDHPEAAKLFYKALRAAQVPGVEPDTKILGPVKTFMFEPDQPEFCGFNPDAFIDITDVMEIKEKAMTVSESQKYMFDNYSRRAAYRGYIASRVSGNKEIKNAEAFKRFAPYTGQFFS</sequence>
<evidence type="ECO:0008006" key="4">
    <source>
        <dbReference type="Google" id="ProtNLM"/>
    </source>
</evidence>
<accession>A0A2A2IIA8</accession>
<dbReference type="PANTHER" id="PTHR12993">
    <property type="entry name" value="N-ACETYLGLUCOSAMINYL-PHOSPHATIDYLINOSITOL DE-N-ACETYLASE-RELATED"/>
    <property type="match status" value="1"/>
</dbReference>
<gene>
    <name evidence="2" type="ORF">CIL05_00160</name>
</gene>
<name>A0A2A2IIA8_9BACI</name>
<dbReference type="Pfam" id="PF02585">
    <property type="entry name" value="PIG-L"/>
    <property type="match status" value="1"/>
</dbReference>
<evidence type="ECO:0000313" key="2">
    <source>
        <dbReference type="EMBL" id="PAV31108.1"/>
    </source>
</evidence>
<dbReference type="Proteomes" id="UP000218887">
    <property type="component" value="Unassembled WGS sequence"/>
</dbReference>
<protein>
    <recommendedName>
        <fullName evidence="4">PIG-L domain-containing protein</fullName>
    </recommendedName>
</protein>
<dbReference type="Gene3D" id="3.40.50.10320">
    <property type="entry name" value="LmbE-like"/>
    <property type="match status" value="1"/>
</dbReference>
<dbReference type="GO" id="GO:0016811">
    <property type="term" value="F:hydrolase activity, acting on carbon-nitrogen (but not peptide) bonds, in linear amides"/>
    <property type="evidence" value="ECO:0007669"/>
    <property type="project" value="TreeGrafter"/>
</dbReference>
<evidence type="ECO:0000313" key="3">
    <source>
        <dbReference type="Proteomes" id="UP000218887"/>
    </source>
</evidence>
<evidence type="ECO:0000256" key="1">
    <source>
        <dbReference type="ARBA" id="ARBA00001947"/>
    </source>
</evidence>
<dbReference type="RefSeq" id="WP_095653479.1">
    <property type="nucleotide sequence ID" value="NZ_NPOA01000001.1"/>
</dbReference>
<dbReference type="InterPro" id="IPR024078">
    <property type="entry name" value="LmbE-like_dom_sf"/>
</dbReference>